<name>X0KQD4_FUSOX</name>
<dbReference type="HOGENOM" id="CLU_831687_0_0_1"/>
<feature type="compositionally biased region" description="Basic and acidic residues" evidence="1">
    <location>
        <begin position="104"/>
        <end position="117"/>
    </location>
</feature>
<protein>
    <recommendedName>
        <fullName evidence="3">Transcription factor domain-containing protein</fullName>
    </recommendedName>
</protein>
<accession>X0KQD4</accession>
<dbReference type="AlphaFoldDB" id="X0KQD4"/>
<gene>
    <name evidence="2" type="ORF">FOTG_15896</name>
</gene>
<evidence type="ECO:0008006" key="3">
    <source>
        <dbReference type="Google" id="ProtNLM"/>
    </source>
</evidence>
<feature type="region of interest" description="Disordered" evidence="1">
    <location>
        <begin position="94"/>
        <end position="124"/>
    </location>
</feature>
<sequence>MESASPLFAARQIAIFPFPSATSCVAGLRQLQSPLCLSQGVECEYKDAQQPKIDPSTRLVLDRIQPLEEKLLSSPVFAASQASNVTLESILGDHQSAGTSASNTEKKIPEDDTDRPLRPYTGAADMSYPSSHTANANHVLNWPIVRQLLTSVRQSRDNLPVPESDRVDQSHGATDISFRSGSALPGRWTDHPVDTWRLSNDETLSSLHDPTKYEDLVSAFFEGVNVFFPLLSIGPILDRLRRITNTEHSEVARWDTDSSPAQYCLLLLVLCLGSFVHRGGTQIKYNNTFSSTPTRARTLPYSLDQHLWRKAQLLLGHASTDISIEAAQCTMLAR</sequence>
<dbReference type="Proteomes" id="UP000030701">
    <property type="component" value="Unassembled WGS sequence"/>
</dbReference>
<dbReference type="EMBL" id="JH658012">
    <property type="protein sequence ID" value="EXM15804.1"/>
    <property type="molecule type" value="Genomic_DNA"/>
</dbReference>
<organism evidence="2">
    <name type="scientific">Fusarium oxysporum f. sp. vasinfectum 25433</name>
    <dbReference type="NCBI Taxonomy" id="1089449"/>
    <lineage>
        <taxon>Eukaryota</taxon>
        <taxon>Fungi</taxon>
        <taxon>Dikarya</taxon>
        <taxon>Ascomycota</taxon>
        <taxon>Pezizomycotina</taxon>
        <taxon>Sordariomycetes</taxon>
        <taxon>Hypocreomycetidae</taxon>
        <taxon>Hypocreales</taxon>
        <taxon>Nectriaceae</taxon>
        <taxon>Fusarium</taxon>
        <taxon>Fusarium oxysporum species complex</taxon>
    </lineage>
</organism>
<evidence type="ECO:0000313" key="2">
    <source>
        <dbReference type="EMBL" id="EXM15804.1"/>
    </source>
</evidence>
<proteinExistence type="predicted"/>
<reference evidence="2" key="1">
    <citation type="submission" date="2011-11" db="EMBL/GenBank/DDBJ databases">
        <title>The Genome Sequence of Fusarium oxysporum Cotton.</title>
        <authorList>
            <consortium name="The Broad Institute Genome Sequencing Platform"/>
            <person name="Ma L.-J."/>
            <person name="Gale L.R."/>
            <person name="Schwartz D.C."/>
            <person name="Zhou S."/>
            <person name="Corby-Kistler H."/>
            <person name="Young S.K."/>
            <person name="Zeng Q."/>
            <person name="Gargeya S."/>
            <person name="Fitzgerald M."/>
            <person name="Haas B."/>
            <person name="Abouelleil A."/>
            <person name="Alvarado L."/>
            <person name="Arachchi H.M."/>
            <person name="Berlin A."/>
            <person name="Brown A."/>
            <person name="Chapman S.B."/>
            <person name="Chen Z."/>
            <person name="Dunbar C."/>
            <person name="Freedman E."/>
            <person name="Gearin G."/>
            <person name="Goldberg J."/>
            <person name="Griggs A."/>
            <person name="Gujja S."/>
            <person name="Heiman D."/>
            <person name="Howarth C."/>
            <person name="Larson L."/>
            <person name="Lui A."/>
            <person name="MacDonald P.J.P."/>
            <person name="Montmayeur A."/>
            <person name="Murphy C."/>
            <person name="Neiman D."/>
            <person name="Pearson M."/>
            <person name="Priest M."/>
            <person name="Roberts A."/>
            <person name="Saif S."/>
            <person name="Shea T."/>
            <person name="Shenoy N."/>
            <person name="Sisk P."/>
            <person name="Stolte C."/>
            <person name="Sykes S."/>
            <person name="Wortman J."/>
            <person name="Nusbaum C."/>
            <person name="Birren B."/>
        </authorList>
    </citation>
    <scope>NUCLEOTIDE SEQUENCE [LARGE SCALE GENOMIC DNA]</scope>
    <source>
        <strain evidence="2">25433</strain>
    </source>
</reference>
<evidence type="ECO:0000256" key="1">
    <source>
        <dbReference type="SAM" id="MobiDB-lite"/>
    </source>
</evidence>
<reference evidence="2" key="2">
    <citation type="submission" date="2012-05" db="EMBL/GenBank/DDBJ databases">
        <title>The Genome Annotation of Fusarium oxysporum Cotton.</title>
        <authorList>
            <consortium name="The Broad Institute Genomics Platform"/>
            <person name="Ma L.-J."/>
            <person name="Corby-Kistler H."/>
            <person name="Broz K."/>
            <person name="Gale L.R."/>
            <person name="Jonkers W."/>
            <person name="O'Donnell K."/>
            <person name="Ploetz R."/>
            <person name="Steinberg C."/>
            <person name="Schwartz D.C."/>
            <person name="VanEtten H."/>
            <person name="Zhou S."/>
            <person name="Young S.K."/>
            <person name="Zeng Q."/>
            <person name="Gargeya S."/>
            <person name="Fitzgerald M."/>
            <person name="Abouelleil A."/>
            <person name="Alvarado L."/>
            <person name="Chapman S.B."/>
            <person name="Gainer-Dewar J."/>
            <person name="Goldberg J."/>
            <person name="Griggs A."/>
            <person name="Gujja S."/>
            <person name="Hansen M."/>
            <person name="Howarth C."/>
            <person name="Imamovic A."/>
            <person name="Ireland A."/>
            <person name="Larimer J."/>
            <person name="McCowan C."/>
            <person name="Murphy C."/>
            <person name="Pearson M."/>
            <person name="Poon T.W."/>
            <person name="Priest M."/>
            <person name="Roberts A."/>
            <person name="Saif S."/>
            <person name="Shea T."/>
            <person name="Sykes S."/>
            <person name="Wortman J."/>
            <person name="Nusbaum C."/>
            <person name="Birren B."/>
        </authorList>
    </citation>
    <scope>NUCLEOTIDE SEQUENCE</scope>
    <source>
        <strain evidence="2">25433</strain>
    </source>
</reference>
<dbReference type="PANTHER" id="PTHR47785">
    <property type="entry name" value="ZN(II)2CYS6 TRANSCRIPTION FACTOR (EUROFUNG)-RELATED-RELATED"/>
    <property type="match status" value="1"/>
</dbReference>
<dbReference type="InterPro" id="IPR053181">
    <property type="entry name" value="EcdB-like_regulator"/>
</dbReference>